<feature type="compositionally biased region" description="Basic and acidic residues" evidence="2">
    <location>
        <begin position="199"/>
        <end position="216"/>
    </location>
</feature>
<sequence length="275" mass="31139">MDWSYPRDGETNISINPIIQCKFSHNVAQFEVQKRNKSLFSLRKEDGTEVPIKAFAADVQIEFDKRQYIYLSPINPLEENTKYYVSVQEGVQAKNGMATEKEQQFSFVTGSKNYSVPLLVDIEKKASGEEQAIENVHSTDHSEHSIQSEDFSDDKQIEPEAKVQQTDVSQMSAHTEEEAQKEAETKPQTQARIQSTQESVKEEAAAQEEAQKEMEIKPQAQTQTLKQAQIQSTGNSSRISWILVAVILILAFILSTVVRIKWGGSPKVRNSHYEN</sequence>
<feature type="compositionally biased region" description="Basic and acidic residues" evidence="2">
    <location>
        <begin position="174"/>
        <end position="185"/>
    </location>
</feature>
<dbReference type="eggNOG" id="ENOG5033KBC">
    <property type="taxonomic scope" value="Bacteria"/>
</dbReference>
<dbReference type="HOGENOM" id="CLU_1011375_0_0_9"/>
<keyword evidence="3" id="KW-0812">Transmembrane</keyword>
<dbReference type="Pfam" id="PF13205">
    <property type="entry name" value="Big_5"/>
    <property type="match status" value="1"/>
</dbReference>
<dbReference type="PATRIC" id="fig|1268072.3.peg.4053"/>
<gene>
    <name evidence="5" type="ORF">PSAB_19660</name>
</gene>
<dbReference type="AlphaFoldDB" id="X4ZQV9"/>
<dbReference type="Proteomes" id="UP000019772">
    <property type="component" value="Chromosome"/>
</dbReference>
<keyword evidence="3" id="KW-1133">Transmembrane helix</keyword>
<evidence type="ECO:0000259" key="4">
    <source>
        <dbReference type="Pfam" id="PF13205"/>
    </source>
</evidence>
<keyword evidence="1" id="KW-0732">Signal</keyword>
<dbReference type="EMBL" id="CP004078">
    <property type="protein sequence ID" value="AHV98825.1"/>
    <property type="molecule type" value="Genomic_DNA"/>
</dbReference>
<evidence type="ECO:0000313" key="5">
    <source>
        <dbReference type="EMBL" id="AHV98825.1"/>
    </source>
</evidence>
<feature type="domain" description="SbsA Ig-like" evidence="4">
    <location>
        <begin position="4"/>
        <end position="109"/>
    </location>
</feature>
<feature type="compositionally biased region" description="Basic and acidic residues" evidence="2">
    <location>
        <begin position="137"/>
        <end position="161"/>
    </location>
</feature>
<proteinExistence type="predicted"/>
<name>X4ZQV9_9BACL</name>
<keyword evidence="3" id="KW-0472">Membrane</keyword>
<accession>X4ZQV9</accession>
<dbReference type="KEGG" id="psab:PSAB_19660"/>
<evidence type="ECO:0000256" key="2">
    <source>
        <dbReference type="SAM" id="MobiDB-lite"/>
    </source>
</evidence>
<feature type="compositionally biased region" description="Polar residues" evidence="2">
    <location>
        <begin position="189"/>
        <end position="198"/>
    </location>
</feature>
<reference evidence="5 6" key="1">
    <citation type="journal article" date="2014" name="PLoS Genet.">
        <title>Comparative Genomic Analysis of N2-Fixing and Non-N2-Fixing Paenibacillus spp.: Organization, Evolution and Expression of the Nitrogen Fixation Genes.</title>
        <authorList>
            <person name="Xie J.B."/>
            <person name="Du Z."/>
            <person name="Bai L."/>
            <person name="Tian C."/>
            <person name="Zhang Y."/>
            <person name="Xie J.Y."/>
            <person name="Wang T."/>
            <person name="Liu X."/>
            <person name="Chen X."/>
            <person name="Cheng Q."/>
            <person name="Chen S."/>
            <person name="Li J."/>
        </authorList>
    </citation>
    <scope>NUCLEOTIDE SEQUENCE [LARGE SCALE GENOMIC DNA]</scope>
    <source>
        <strain evidence="5 6">T27</strain>
    </source>
</reference>
<keyword evidence="6" id="KW-1185">Reference proteome</keyword>
<feature type="compositionally biased region" description="Polar residues" evidence="2">
    <location>
        <begin position="163"/>
        <end position="173"/>
    </location>
</feature>
<feature type="region of interest" description="Disordered" evidence="2">
    <location>
        <begin position="134"/>
        <end position="218"/>
    </location>
</feature>
<evidence type="ECO:0000256" key="1">
    <source>
        <dbReference type="ARBA" id="ARBA00022729"/>
    </source>
</evidence>
<evidence type="ECO:0000256" key="3">
    <source>
        <dbReference type="SAM" id="Phobius"/>
    </source>
</evidence>
<protein>
    <recommendedName>
        <fullName evidence="4">SbsA Ig-like domain-containing protein</fullName>
    </recommendedName>
</protein>
<dbReference type="STRING" id="1268072.PSAB_19660"/>
<dbReference type="InterPro" id="IPR032812">
    <property type="entry name" value="SbsA_Ig"/>
</dbReference>
<evidence type="ECO:0000313" key="6">
    <source>
        <dbReference type="Proteomes" id="UP000019772"/>
    </source>
</evidence>
<feature type="transmembrane region" description="Helical" evidence="3">
    <location>
        <begin position="239"/>
        <end position="260"/>
    </location>
</feature>
<organism evidence="5 6">
    <name type="scientific">Paenibacillus sabinae T27</name>
    <dbReference type="NCBI Taxonomy" id="1268072"/>
    <lineage>
        <taxon>Bacteria</taxon>
        <taxon>Bacillati</taxon>
        <taxon>Bacillota</taxon>
        <taxon>Bacilli</taxon>
        <taxon>Bacillales</taxon>
        <taxon>Paenibacillaceae</taxon>
        <taxon>Paenibacillus</taxon>
    </lineage>
</organism>